<dbReference type="GO" id="GO:0000329">
    <property type="term" value="C:fungal-type vacuole membrane"/>
    <property type="evidence" value="ECO:0007669"/>
    <property type="project" value="TreeGrafter"/>
</dbReference>
<dbReference type="SUPFAM" id="SSF103473">
    <property type="entry name" value="MFS general substrate transporter"/>
    <property type="match status" value="1"/>
</dbReference>
<dbReference type="EMBL" id="KE747810">
    <property type="protein sequence ID" value="RMZ67512.1"/>
    <property type="molecule type" value="Genomic_DNA"/>
</dbReference>
<dbReference type="Proteomes" id="UP000265663">
    <property type="component" value="Unassembled WGS sequence"/>
</dbReference>
<proteinExistence type="predicted"/>
<accession>A0A3M7LZB0</accession>
<dbReference type="GO" id="GO:0015174">
    <property type="term" value="F:basic amino acid transmembrane transporter activity"/>
    <property type="evidence" value="ECO:0007669"/>
    <property type="project" value="TreeGrafter"/>
</dbReference>
<feature type="transmembrane region" description="Helical" evidence="6">
    <location>
        <begin position="331"/>
        <end position="353"/>
    </location>
</feature>
<feature type="transmembrane region" description="Helical" evidence="6">
    <location>
        <begin position="263"/>
        <end position="280"/>
    </location>
</feature>
<feature type="transmembrane region" description="Helical" evidence="6">
    <location>
        <begin position="40"/>
        <end position="59"/>
    </location>
</feature>
<feature type="transmembrane region" description="Helical" evidence="6">
    <location>
        <begin position="428"/>
        <end position="454"/>
    </location>
</feature>
<evidence type="ECO:0000256" key="3">
    <source>
        <dbReference type="ARBA" id="ARBA00022989"/>
    </source>
</evidence>
<feature type="region of interest" description="Disordered" evidence="5">
    <location>
        <begin position="533"/>
        <end position="553"/>
    </location>
</feature>
<gene>
    <name evidence="8" type="ORF">GMOD_00001445</name>
</gene>
<feature type="transmembrane region" description="Helical" evidence="6">
    <location>
        <begin position="508"/>
        <end position="529"/>
    </location>
</feature>
<evidence type="ECO:0000313" key="9">
    <source>
        <dbReference type="Proteomes" id="UP000265663"/>
    </source>
</evidence>
<dbReference type="PANTHER" id="PTHR23501">
    <property type="entry name" value="MAJOR FACILITATOR SUPERFAMILY"/>
    <property type="match status" value="1"/>
</dbReference>
<evidence type="ECO:0000256" key="5">
    <source>
        <dbReference type="SAM" id="MobiDB-lite"/>
    </source>
</evidence>
<dbReference type="AlphaFoldDB" id="A0A3M7LZB0"/>
<evidence type="ECO:0000313" key="8">
    <source>
        <dbReference type="EMBL" id="RMZ67512.1"/>
    </source>
</evidence>
<organism evidence="8 9">
    <name type="scientific">Pyrenophora seminiperda CCB06</name>
    <dbReference type="NCBI Taxonomy" id="1302712"/>
    <lineage>
        <taxon>Eukaryota</taxon>
        <taxon>Fungi</taxon>
        <taxon>Dikarya</taxon>
        <taxon>Ascomycota</taxon>
        <taxon>Pezizomycotina</taxon>
        <taxon>Dothideomycetes</taxon>
        <taxon>Pleosporomycetidae</taxon>
        <taxon>Pleosporales</taxon>
        <taxon>Pleosporineae</taxon>
        <taxon>Pleosporaceae</taxon>
        <taxon>Pyrenophora</taxon>
    </lineage>
</organism>
<feature type="transmembrane region" description="Helical" evidence="6">
    <location>
        <begin position="301"/>
        <end position="325"/>
    </location>
</feature>
<name>A0A3M7LZB0_9PLEO</name>
<dbReference type="Gene3D" id="1.20.1250.20">
    <property type="entry name" value="MFS general substrate transporter like domains"/>
    <property type="match status" value="1"/>
</dbReference>
<feature type="transmembrane region" description="Helical" evidence="6">
    <location>
        <begin position="199"/>
        <end position="217"/>
    </location>
</feature>
<protein>
    <submittedName>
        <fullName evidence="8">Mfs multidrug transporter</fullName>
    </submittedName>
</protein>
<keyword evidence="2 6" id="KW-0812">Transmembrane</keyword>
<dbReference type="InterPro" id="IPR020846">
    <property type="entry name" value="MFS_dom"/>
</dbReference>
<feature type="transmembrane region" description="Helical" evidence="6">
    <location>
        <begin position="393"/>
        <end position="416"/>
    </location>
</feature>
<dbReference type="InterPro" id="IPR036259">
    <property type="entry name" value="MFS_trans_sf"/>
</dbReference>
<comment type="subcellular location">
    <subcellularLocation>
        <location evidence="1">Membrane</location>
        <topology evidence="1">Multi-pass membrane protein</topology>
    </subcellularLocation>
</comment>
<dbReference type="OrthoDB" id="4160219at2759"/>
<feature type="transmembrane region" description="Helical" evidence="6">
    <location>
        <begin position="164"/>
        <end position="187"/>
    </location>
</feature>
<reference evidence="8 9" key="1">
    <citation type="journal article" date="2014" name="PLoS ONE">
        <title>De novo Genome Assembly of the Fungal Plant Pathogen Pyrenophora semeniperda.</title>
        <authorList>
            <person name="Soliai M.M."/>
            <person name="Meyer S.E."/>
            <person name="Udall J.A."/>
            <person name="Elzinga D.E."/>
            <person name="Hermansen R.A."/>
            <person name="Bodily P.M."/>
            <person name="Hart A.A."/>
            <person name="Coleman C.E."/>
        </authorList>
    </citation>
    <scope>NUCLEOTIDE SEQUENCE [LARGE SCALE GENOMIC DNA]</scope>
    <source>
        <strain evidence="8 9">CCB06</strain>
        <tissue evidence="8">Mycelium</tissue>
    </source>
</reference>
<dbReference type="InterPro" id="IPR011701">
    <property type="entry name" value="MFS"/>
</dbReference>
<evidence type="ECO:0000259" key="7">
    <source>
        <dbReference type="PROSITE" id="PS50850"/>
    </source>
</evidence>
<feature type="compositionally biased region" description="Basic and acidic residues" evidence="5">
    <location>
        <begin position="533"/>
        <end position="542"/>
    </location>
</feature>
<evidence type="ECO:0000256" key="4">
    <source>
        <dbReference type="ARBA" id="ARBA00023136"/>
    </source>
</evidence>
<sequence length="553" mass="58594">MAIPNASAEREPLLQLSTSPPLSIRDKKDAEPAISTSRGAFIVFNVGLLIFLQATNISILTTTQSSIAADLDAFENASWFTSAYLIAMSSLAPLMGRLCQVFSPRLCMFFSTMLITIGLIITSTSLSFEHFVLGRVITGAGGGGIFIVASIMAIQMTSPKRRGLYMGLANTAMTVGVSLGAVIAGALEPRIGWKPLFGIQAPLSLIAGFGLLFSIPASHTSKNIKYANLSIRDKLTRIDYSGSVLLTTTIVLFLFGLSGPKVLPLPLILSAIALPVFVLNEAYVASDPVIPISVLRSRGTLLTCVATTGFMMARWSILFYTPVYAIAVRGWAPAVAGSILIPTNAGFAAGGLLAGVFHIKRTGSFYLHTIFAMALFPVAMAVLAFISTPTSPWGLYVLMVFVNGLATGAAMNYALVHLLHLTLPEVHPIVISLLATFRGFSGSFGSAIGGGYFVRVLHKSLNNGFARAGLKNRGELTRRLLGSPALVGRLEGKDREVAIGAYADAIKALFLCAVGLSVIVVFIQACTGWREPEKTEEQRAGEAEGEDGVPVGA</sequence>
<dbReference type="PANTHER" id="PTHR23501:SF6">
    <property type="entry name" value="MULTIDRUG TRANSPORTER, PUTATIVE (AFU_ORTHOLOGUE AFUA_3G14560)-RELATED"/>
    <property type="match status" value="1"/>
</dbReference>
<feature type="transmembrane region" description="Helical" evidence="6">
    <location>
        <begin position="79"/>
        <end position="99"/>
    </location>
</feature>
<evidence type="ECO:0000256" key="2">
    <source>
        <dbReference type="ARBA" id="ARBA00022692"/>
    </source>
</evidence>
<evidence type="ECO:0000256" key="6">
    <source>
        <dbReference type="SAM" id="Phobius"/>
    </source>
</evidence>
<feature type="transmembrane region" description="Helical" evidence="6">
    <location>
        <begin position="238"/>
        <end position="257"/>
    </location>
</feature>
<evidence type="ECO:0000256" key="1">
    <source>
        <dbReference type="ARBA" id="ARBA00004141"/>
    </source>
</evidence>
<dbReference type="PROSITE" id="PS50850">
    <property type="entry name" value="MFS"/>
    <property type="match status" value="1"/>
</dbReference>
<keyword evidence="9" id="KW-1185">Reference proteome</keyword>
<feature type="domain" description="Major facilitator superfamily (MFS) profile" evidence="7">
    <location>
        <begin position="42"/>
        <end position="527"/>
    </location>
</feature>
<keyword evidence="3 6" id="KW-1133">Transmembrane helix</keyword>
<feature type="transmembrane region" description="Helical" evidence="6">
    <location>
        <begin position="132"/>
        <end position="152"/>
    </location>
</feature>
<keyword evidence="4 6" id="KW-0472">Membrane</keyword>
<feature type="transmembrane region" description="Helical" evidence="6">
    <location>
        <begin position="365"/>
        <end position="387"/>
    </location>
</feature>
<feature type="transmembrane region" description="Helical" evidence="6">
    <location>
        <begin position="106"/>
        <end position="126"/>
    </location>
</feature>
<dbReference type="Pfam" id="PF07690">
    <property type="entry name" value="MFS_1"/>
    <property type="match status" value="1"/>
</dbReference>